<sequence>MTRQPVREARTARPPAVREGLMVAMRLRNARMLDLTRGVAGRPHDIVVSGSRLHRSEVTTTGAGDDGAEIDLQGRWVMPGLWDAHVHVDLWAMACRWPDAGTADSAAELCAQLGGIDAQDPGAEPIVAMGAQHWRWPDELDGAMLDAISLTRPVVVVAANLHTAWANRAARRHWEMDREEFADGILREKDAFMLEDRFSVVGEALLDGWVARAQEQAAARGIVGVTDMQHGAGRVRTWRRRAARPDQLLRVVIACWADSLDEAIESGMRTDHPIDEAGWLRGGPLKIISDGSFTAQTAWCTHPYGDPGRGPGPYGAPSITHEELATLMSRGELHGLQTAVHAIGDRAIGMALDCFAETGATGSIEHAAAPSASDISRMAELGLHASVQPVHMLADRELVEERWPAGTERFFPLRSMLDCGVPLVFGTDAPVVPVDPWLTIQTAVLRALPGQEAWHRREALSIAQALRASTGRIGTLVPGGHADLIVLDENPLETAPERLARTEVFLTMSNGRLTWWADAAV</sequence>
<keyword evidence="2" id="KW-0378">Hydrolase</keyword>
<feature type="domain" description="Amidohydrolase 3" evidence="1">
    <location>
        <begin position="69"/>
        <end position="513"/>
    </location>
</feature>
<protein>
    <submittedName>
        <fullName evidence="2">Amidohydrolase</fullName>
    </submittedName>
</protein>
<organism evidence="2 3">
    <name type="scientific">Propionibacterium australiense</name>
    <dbReference type="NCBI Taxonomy" id="119981"/>
    <lineage>
        <taxon>Bacteria</taxon>
        <taxon>Bacillati</taxon>
        <taxon>Actinomycetota</taxon>
        <taxon>Actinomycetes</taxon>
        <taxon>Propionibacteriales</taxon>
        <taxon>Propionibacteriaceae</taxon>
        <taxon>Propionibacterium</taxon>
    </lineage>
</organism>
<dbReference type="OrthoDB" id="3238066at2"/>
<dbReference type="AlphaFoldDB" id="A0A8B3GIZ4"/>
<dbReference type="Gene3D" id="2.30.40.10">
    <property type="entry name" value="Urease, subunit C, domain 1"/>
    <property type="match status" value="1"/>
</dbReference>
<dbReference type="GO" id="GO:0016810">
    <property type="term" value="F:hydrolase activity, acting on carbon-nitrogen (but not peptide) bonds"/>
    <property type="evidence" value="ECO:0007669"/>
    <property type="project" value="InterPro"/>
</dbReference>
<dbReference type="SUPFAM" id="SSF51338">
    <property type="entry name" value="Composite domain of metallo-dependent hydrolases"/>
    <property type="match status" value="1"/>
</dbReference>
<proteinExistence type="predicted"/>
<dbReference type="InterPro" id="IPR011059">
    <property type="entry name" value="Metal-dep_hydrolase_composite"/>
</dbReference>
<dbReference type="Proteomes" id="UP000279336">
    <property type="component" value="Unassembled WGS sequence"/>
</dbReference>
<dbReference type="InterPro" id="IPR013108">
    <property type="entry name" value="Amidohydro_3"/>
</dbReference>
<evidence type="ECO:0000259" key="1">
    <source>
        <dbReference type="Pfam" id="PF07969"/>
    </source>
</evidence>
<dbReference type="PANTHER" id="PTHR22642:SF2">
    <property type="entry name" value="PROTEIN LONG AFTER FAR-RED 3"/>
    <property type="match status" value="1"/>
</dbReference>
<evidence type="ECO:0000313" key="2">
    <source>
        <dbReference type="EMBL" id="RLP13075.1"/>
    </source>
</evidence>
<dbReference type="InterPro" id="IPR032466">
    <property type="entry name" value="Metal_Hydrolase"/>
</dbReference>
<name>A0A8B3GIZ4_9ACTN</name>
<evidence type="ECO:0000313" key="3">
    <source>
        <dbReference type="Proteomes" id="UP000279336"/>
    </source>
</evidence>
<gene>
    <name evidence="2" type="ORF">D7U36_01225</name>
</gene>
<reference evidence="2 3" key="1">
    <citation type="submission" date="2018-10" db="EMBL/GenBank/DDBJ databases">
        <title>Propionibacterium australiense Genome Sequencing and Assembly.</title>
        <authorList>
            <person name="Bernier A.-M."/>
            <person name="Bernard K."/>
        </authorList>
    </citation>
    <scope>NUCLEOTIDE SEQUENCE [LARGE SCALE GENOMIC DNA]</scope>
    <source>
        <strain evidence="2 3">NML98A078</strain>
    </source>
</reference>
<dbReference type="Gene3D" id="3.20.20.140">
    <property type="entry name" value="Metal-dependent hydrolases"/>
    <property type="match status" value="1"/>
</dbReference>
<dbReference type="SUPFAM" id="SSF51556">
    <property type="entry name" value="Metallo-dependent hydrolases"/>
    <property type="match status" value="1"/>
</dbReference>
<dbReference type="PANTHER" id="PTHR22642">
    <property type="entry name" value="IMIDAZOLONEPROPIONASE"/>
    <property type="match status" value="1"/>
</dbReference>
<dbReference type="EMBL" id="RCIW01000001">
    <property type="protein sequence ID" value="RLP13075.1"/>
    <property type="molecule type" value="Genomic_DNA"/>
</dbReference>
<dbReference type="Pfam" id="PF07969">
    <property type="entry name" value="Amidohydro_3"/>
    <property type="match status" value="1"/>
</dbReference>
<comment type="caution">
    <text evidence="2">The sequence shown here is derived from an EMBL/GenBank/DDBJ whole genome shotgun (WGS) entry which is preliminary data.</text>
</comment>
<dbReference type="Gene3D" id="3.10.310.70">
    <property type="match status" value="1"/>
</dbReference>
<accession>A0A8B3GIZ4</accession>